<feature type="transmembrane region" description="Helical" evidence="13">
    <location>
        <begin position="63"/>
        <end position="85"/>
    </location>
</feature>
<dbReference type="GeneID" id="117350405"/>
<feature type="transmembrane region" description="Helical" evidence="13">
    <location>
        <begin position="143"/>
        <end position="165"/>
    </location>
</feature>
<name>A0A6P8PZS3_GEOSA</name>
<dbReference type="OrthoDB" id="9902777at2759"/>
<keyword evidence="5 13" id="KW-0552">Olfaction</keyword>
<dbReference type="InterPro" id="IPR000276">
    <property type="entry name" value="GPCR_Rhodpsn"/>
</dbReference>
<feature type="transmembrane region" description="Helical" evidence="13">
    <location>
        <begin position="105"/>
        <end position="123"/>
    </location>
</feature>
<keyword evidence="2 13" id="KW-1003">Cell membrane</keyword>
<dbReference type="SUPFAM" id="SSF81321">
    <property type="entry name" value="Family A G protein-coupled receptor-like"/>
    <property type="match status" value="1"/>
</dbReference>
<evidence type="ECO:0000256" key="1">
    <source>
        <dbReference type="ARBA" id="ARBA00004651"/>
    </source>
</evidence>
<dbReference type="PRINTS" id="PR00237">
    <property type="entry name" value="GPCRRHODOPSN"/>
</dbReference>
<dbReference type="KEGG" id="gsh:117350405"/>
<dbReference type="GO" id="GO:0005886">
    <property type="term" value="C:plasma membrane"/>
    <property type="evidence" value="ECO:0007669"/>
    <property type="project" value="UniProtKB-SubCell"/>
</dbReference>
<evidence type="ECO:0000256" key="4">
    <source>
        <dbReference type="ARBA" id="ARBA00022692"/>
    </source>
</evidence>
<dbReference type="InterPro" id="IPR017452">
    <property type="entry name" value="GPCR_Rhodpsn_7TM"/>
</dbReference>
<comment type="similarity">
    <text evidence="12">Belongs to the G-protein coupled receptor 1 family.</text>
</comment>
<evidence type="ECO:0000256" key="5">
    <source>
        <dbReference type="ARBA" id="ARBA00022725"/>
    </source>
</evidence>
<dbReference type="GO" id="GO:0004930">
    <property type="term" value="F:G protein-coupled receptor activity"/>
    <property type="evidence" value="ECO:0007669"/>
    <property type="project" value="UniProtKB-KW"/>
</dbReference>
<feature type="transmembrane region" description="Helical" evidence="13">
    <location>
        <begin position="244"/>
        <end position="264"/>
    </location>
</feature>
<organism evidence="15 16">
    <name type="scientific">Geotrypetes seraphini</name>
    <name type="common">Gaboon caecilian</name>
    <name type="synonym">Caecilia seraphini</name>
    <dbReference type="NCBI Taxonomy" id="260995"/>
    <lineage>
        <taxon>Eukaryota</taxon>
        <taxon>Metazoa</taxon>
        <taxon>Chordata</taxon>
        <taxon>Craniata</taxon>
        <taxon>Vertebrata</taxon>
        <taxon>Euteleostomi</taxon>
        <taxon>Amphibia</taxon>
        <taxon>Gymnophiona</taxon>
        <taxon>Geotrypetes</taxon>
    </lineage>
</organism>
<dbReference type="Pfam" id="PF13853">
    <property type="entry name" value="7tm_4"/>
    <property type="match status" value="1"/>
</dbReference>
<keyword evidence="3 13" id="KW-0716">Sensory transduction</keyword>
<dbReference type="InterPro" id="IPR047132">
    <property type="entry name" value="Olfact_rcpt_6C-like"/>
</dbReference>
<evidence type="ECO:0000256" key="11">
    <source>
        <dbReference type="ARBA" id="ARBA00023224"/>
    </source>
</evidence>
<evidence type="ECO:0000259" key="14">
    <source>
        <dbReference type="PROSITE" id="PS50262"/>
    </source>
</evidence>
<dbReference type="PROSITE" id="PS00237">
    <property type="entry name" value="G_PROTEIN_RECEP_F1_1"/>
    <property type="match status" value="1"/>
</dbReference>
<comment type="subcellular location">
    <subcellularLocation>
        <location evidence="1 13">Cell membrane</location>
        <topology evidence="1 13">Multi-pass membrane protein</topology>
    </subcellularLocation>
</comment>
<evidence type="ECO:0000256" key="9">
    <source>
        <dbReference type="ARBA" id="ARBA00023170"/>
    </source>
</evidence>
<dbReference type="PROSITE" id="PS50262">
    <property type="entry name" value="G_PROTEIN_RECEP_F1_2"/>
    <property type="match status" value="1"/>
</dbReference>
<evidence type="ECO:0000256" key="12">
    <source>
        <dbReference type="RuleBase" id="RU000688"/>
    </source>
</evidence>
<protein>
    <recommendedName>
        <fullName evidence="13">Olfactory receptor</fullName>
    </recommendedName>
</protein>
<dbReference type="GO" id="GO:0004984">
    <property type="term" value="F:olfactory receptor activity"/>
    <property type="evidence" value="ECO:0007669"/>
    <property type="project" value="InterPro"/>
</dbReference>
<evidence type="ECO:0000256" key="13">
    <source>
        <dbReference type="RuleBase" id="RU363047"/>
    </source>
</evidence>
<keyword evidence="15" id="KW-1185">Reference proteome</keyword>
<dbReference type="PRINTS" id="PR00245">
    <property type="entry name" value="OLFACTORYR"/>
</dbReference>
<evidence type="ECO:0000256" key="6">
    <source>
        <dbReference type="ARBA" id="ARBA00022989"/>
    </source>
</evidence>
<dbReference type="RefSeq" id="XP_033780576.1">
    <property type="nucleotide sequence ID" value="XM_033924685.1"/>
</dbReference>
<feature type="transmembrane region" description="Helical" evidence="13">
    <location>
        <begin position="200"/>
        <end position="224"/>
    </location>
</feature>
<gene>
    <name evidence="16" type="primary">LOC117350405</name>
</gene>
<dbReference type="AlphaFoldDB" id="A0A6P8PZS3"/>
<dbReference type="Gene3D" id="1.20.1070.10">
    <property type="entry name" value="Rhodopsin 7-helix transmembrane proteins"/>
    <property type="match status" value="1"/>
</dbReference>
<evidence type="ECO:0000256" key="2">
    <source>
        <dbReference type="ARBA" id="ARBA00022475"/>
    </source>
</evidence>
<keyword evidence="8 13" id="KW-0472">Membrane</keyword>
<dbReference type="FunFam" id="1.20.1070.10:FF:000010">
    <property type="entry name" value="Olfactory receptor"/>
    <property type="match status" value="1"/>
</dbReference>
<evidence type="ECO:0000256" key="10">
    <source>
        <dbReference type="ARBA" id="ARBA00023180"/>
    </source>
</evidence>
<dbReference type="InterPro" id="IPR000725">
    <property type="entry name" value="Olfact_rcpt"/>
</dbReference>
<feature type="transmembrane region" description="Helical" evidence="13">
    <location>
        <begin position="276"/>
        <end position="295"/>
    </location>
</feature>
<dbReference type="PANTHER" id="PTHR26454:SF18">
    <property type="entry name" value="OLFACTORY RECEPTOR 6C76"/>
    <property type="match status" value="1"/>
</dbReference>
<dbReference type="InParanoid" id="A0A6P8PZS3"/>
<evidence type="ECO:0000313" key="15">
    <source>
        <dbReference type="Proteomes" id="UP000515159"/>
    </source>
</evidence>
<keyword evidence="6 13" id="KW-1133">Transmembrane helix</keyword>
<reference evidence="16" key="1">
    <citation type="submission" date="2025-08" db="UniProtKB">
        <authorList>
            <consortium name="RefSeq"/>
        </authorList>
    </citation>
    <scope>IDENTIFICATION</scope>
</reference>
<keyword evidence="4 12" id="KW-0812">Transmembrane</keyword>
<sequence length="317" mass="35870">MSPVELWNKTRVSEFILVGFPGAPGLQICLSVVFSIIYIITLMGNLLLIVIITFDYRLHTPMYFFLMSLSFLEICFVSVYIPKMLAIFISHKKSISFAECFIQGYFYYLLAGTDLSLLTTMSVDRYVAVCRPLHYATIMSHKVCMQLLVGCWAMGFLLLLVPTILLATSPFCGPNIVNHFYCDSSEVIRLTCGDTQVIQMFILFVCTTYLIGSVLVIVMSYIYILSTIFRMSSATGRRKTLSTCTSHISMVSLTFGTSIFLQLRVLDRNSKDLDKVLRLVASTLPPLLNPLIYSLRNQKVKEALRDAVRRNTLLSKK</sequence>
<keyword evidence="9 12" id="KW-0675">Receptor</keyword>
<keyword evidence="10" id="KW-0325">Glycoprotein</keyword>
<feature type="domain" description="G-protein coupled receptors family 1 profile" evidence="14">
    <location>
        <begin position="44"/>
        <end position="293"/>
    </location>
</feature>
<dbReference type="Proteomes" id="UP000515159">
    <property type="component" value="Chromosome 16"/>
</dbReference>
<evidence type="ECO:0000256" key="3">
    <source>
        <dbReference type="ARBA" id="ARBA00022606"/>
    </source>
</evidence>
<accession>A0A6P8PZS3</accession>
<keyword evidence="7 12" id="KW-0297">G-protein coupled receptor</keyword>
<evidence type="ECO:0000256" key="8">
    <source>
        <dbReference type="ARBA" id="ARBA00023136"/>
    </source>
</evidence>
<feature type="transmembrane region" description="Helical" evidence="13">
    <location>
        <begin position="25"/>
        <end position="51"/>
    </location>
</feature>
<evidence type="ECO:0000313" key="16">
    <source>
        <dbReference type="RefSeq" id="XP_033780576.1"/>
    </source>
</evidence>
<dbReference type="PANTHER" id="PTHR26454">
    <property type="entry name" value="OLFACTORY RECEPTOR"/>
    <property type="match status" value="1"/>
</dbReference>
<proteinExistence type="inferred from homology"/>
<evidence type="ECO:0000256" key="7">
    <source>
        <dbReference type="ARBA" id="ARBA00023040"/>
    </source>
</evidence>
<keyword evidence="11 12" id="KW-0807">Transducer</keyword>